<dbReference type="Proteomes" id="UP000789405">
    <property type="component" value="Unassembled WGS sequence"/>
</dbReference>
<sequence length="97" mass="11117">NDEEEIIMDLKRVHFEIYSASGLNPNLTKPFQQSLCKTTKMNLLLHINAMKQNSTIGGRQNIYKASHEDEEENYSEDTSGVLIVKNYYITATHVNIN</sequence>
<dbReference type="EMBL" id="CAJVPY010017269">
    <property type="protein sequence ID" value="CAG8761157.1"/>
    <property type="molecule type" value="Genomic_DNA"/>
</dbReference>
<evidence type="ECO:0000313" key="2">
    <source>
        <dbReference type="Proteomes" id="UP000789405"/>
    </source>
</evidence>
<gene>
    <name evidence="1" type="ORF">DERYTH_LOCUS17826</name>
</gene>
<accession>A0A9N9NUD3</accession>
<dbReference type="OrthoDB" id="2434806at2759"/>
<evidence type="ECO:0000313" key="1">
    <source>
        <dbReference type="EMBL" id="CAG8761157.1"/>
    </source>
</evidence>
<comment type="caution">
    <text evidence="1">The sequence shown here is derived from an EMBL/GenBank/DDBJ whole genome shotgun (WGS) entry which is preliminary data.</text>
</comment>
<proteinExistence type="predicted"/>
<reference evidence="1" key="1">
    <citation type="submission" date="2021-06" db="EMBL/GenBank/DDBJ databases">
        <authorList>
            <person name="Kallberg Y."/>
            <person name="Tangrot J."/>
            <person name="Rosling A."/>
        </authorList>
    </citation>
    <scope>NUCLEOTIDE SEQUENCE</scope>
    <source>
        <strain evidence="1">MA453B</strain>
    </source>
</reference>
<name>A0A9N9NUD3_9GLOM</name>
<feature type="non-terminal residue" evidence="1">
    <location>
        <position position="97"/>
    </location>
</feature>
<dbReference type="AlphaFoldDB" id="A0A9N9NUD3"/>
<organism evidence="1 2">
    <name type="scientific">Dentiscutata erythropus</name>
    <dbReference type="NCBI Taxonomy" id="1348616"/>
    <lineage>
        <taxon>Eukaryota</taxon>
        <taxon>Fungi</taxon>
        <taxon>Fungi incertae sedis</taxon>
        <taxon>Mucoromycota</taxon>
        <taxon>Glomeromycotina</taxon>
        <taxon>Glomeromycetes</taxon>
        <taxon>Diversisporales</taxon>
        <taxon>Gigasporaceae</taxon>
        <taxon>Dentiscutata</taxon>
    </lineage>
</organism>
<protein>
    <submittedName>
        <fullName evidence="1">3226_t:CDS:1</fullName>
    </submittedName>
</protein>
<keyword evidence="2" id="KW-1185">Reference proteome</keyword>